<dbReference type="GO" id="GO:0000987">
    <property type="term" value="F:cis-regulatory region sequence-specific DNA binding"/>
    <property type="evidence" value="ECO:0007669"/>
    <property type="project" value="InterPro"/>
</dbReference>
<dbReference type="OMA" id="QIQMQIP"/>
<keyword evidence="4" id="KW-0804">Transcription</keyword>
<comment type="subcellular location">
    <subcellularLocation>
        <location evidence="1">Nucleus</location>
    </subcellularLocation>
</comment>
<gene>
    <name evidence="7" type="ORF">KK1_033975</name>
</gene>
<accession>A0A151RPN5</accession>
<dbReference type="GO" id="GO:0000981">
    <property type="term" value="F:DNA-binding transcription factor activity, RNA polymerase II-specific"/>
    <property type="evidence" value="ECO:0007669"/>
    <property type="project" value="InterPro"/>
</dbReference>
<proteinExistence type="predicted"/>
<dbReference type="OrthoDB" id="783564at2759"/>
<dbReference type="Pfam" id="PF00319">
    <property type="entry name" value="SRF-TF"/>
    <property type="match status" value="1"/>
</dbReference>
<reference evidence="7" key="1">
    <citation type="journal article" date="2012" name="Nat. Biotechnol.">
        <title>Draft genome sequence of pigeonpea (Cajanus cajan), an orphan legume crop of resource-poor farmers.</title>
        <authorList>
            <person name="Varshney R.K."/>
            <person name="Chen W."/>
            <person name="Li Y."/>
            <person name="Bharti A.K."/>
            <person name="Saxena R.K."/>
            <person name="Schlueter J.A."/>
            <person name="Donoghue M.T."/>
            <person name="Azam S."/>
            <person name="Fan G."/>
            <person name="Whaley A.M."/>
            <person name="Farmer A.D."/>
            <person name="Sheridan J."/>
            <person name="Iwata A."/>
            <person name="Tuteja R."/>
            <person name="Penmetsa R.V."/>
            <person name="Wu W."/>
            <person name="Upadhyaya H.D."/>
            <person name="Yang S.P."/>
            <person name="Shah T."/>
            <person name="Saxena K.B."/>
            <person name="Michael T."/>
            <person name="McCombie W.R."/>
            <person name="Yang B."/>
            <person name="Zhang G."/>
            <person name="Yang H."/>
            <person name="Wang J."/>
            <person name="Spillane C."/>
            <person name="Cook D.R."/>
            <person name="May G.D."/>
            <person name="Xu X."/>
            <person name="Jackson S.A."/>
        </authorList>
    </citation>
    <scope>NUCLEOTIDE SEQUENCE [LARGE SCALE GENOMIC DNA]</scope>
</reference>
<dbReference type="SMART" id="SM00432">
    <property type="entry name" value="MADS"/>
    <property type="match status" value="1"/>
</dbReference>
<dbReference type="AlphaFoldDB" id="A0A151RPN5"/>
<evidence type="ECO:0000256" key="1">
    <source>
        <dbReference type="ARBA" id="ARBA00004123"/>
    </source>
</evidence>
<sequence length="338" mass="39490">MARKKVKLAFIANDSERKISYRKRKKSVLKKTEEISTICGVEACAIVYNSSYDPEPQVWPSESGVQQVLRKFRSLPEWEQMRNMVQQENFIRQSIHKQREKVKKLAKDNKQKEMTMLMYQCLDAGRVELNNNVNVADLKDLSSVIEQKLQSITTKLEMLNVNEITSYQPQMQEPAHQHQMQMQTPVPYQPQIGTPAYQQQIQMQIPQNQQQIQMQIPQNHQQIQMQIPAYQPQPQMQIQTQAYQSQIETPTYQQQMQMLQTPAYQPEVQRQTTTYVPQNEGPSNQPQMQTRALAVEPEEMTLLNMNTNPMQSQWFMDTFLIGNGDETMFPPFGDDLPF</sequence>
<dbReference type="GO" id="GO:0005634">
    <property type="term" value="C:nucleus"/>
    <property type="evidence" value="ECO:0007669"/>
    <property type="project" value="UniProtKB-SubCell"/>
</dbReference>
<dbReference type="GO" id="GO:0046983">
    <property type="term" value="F:protein dimerization activity"/>
    <property type="evidence" value="ECO:0007669"/>
    <property type="project" value="InterPro"/>
</dbReference>
<keyword evidence="2" id="KW-0805">Transcription regulation</keyword>
<dbReference type="InterPro" id="IPR036879">
    <property type="entry name" value="TF_MADSbox_sf"/>
</dbReference>
<evidence type="ECO:0000256" key="2">
    <source>
        <dbReference type="ARBA" id="ARBA00023015"/>
    </source>
</evidence>
<dbReference type="PRINTS" id="PR00404">
    <property type="entry name" value="MADSDOMAIN"/>
</dbReference>
<evidence type="ECO:0000313" key="7">
    <source>
        <dbReference type="EMBL" id="KYP44517.1"/>
    </source>
</evidence>
<feature type="domain" description="MADS-box" evidence="6">
    <location>
        <begin position="1"/>
        <end position="51"/>
    </location>
</feature>
<name>A0A151RPN5_CAJCA</name>
<dbReference type="Gene3D" id="3.40.1810.10">
    <property type="entry name" value="Transcription factor, MADS-box"/>
    <property type="match status" value="1"/>
</dbReference>
<evidence type="ECO:0000259" key="6">
    <source>
        <dbReference type="PROSITE" id="PS50066"/>
    </source>
</evidence>
<dbReference type="CDD" id="cd00266">
    <property type="entry name" value="MADS_SRF_like"/>
    <property type="match status" value="1"/>
</dbReference>
<dbReference type="EMBL" id="KQ483623">
    <property type="protein sequence ID" value="KYP44517.1"/>
    <property type="molecule type" value="Genomic_DNA"/>
</dbReference>
<protein>
    <submittedName>
        <fullName evidence="7">Agamous-like MADS-box protein AGL80</fullName>
    </submittedName>
</protein>
<organism evidence="7 8">
    <name type="scientific">Cajanus cajan</name>
    <name type="common">Pigeon pea</name>
    <name type="synonym">Cajanus indicus</name>
    <dbReference type="NCBI Taxonomy" id="3821"/>
    <lineage>
        <taxon>Eukaryota</taxon>
        <taxon>Viridiplantae</taxon>
        <taxon>Streptophyta</taxon>
        <taxon>Embryophyta</taxon>
        <taxon>Tracheophyta</taxon>
        <taxon>Spermatophyta</taxon>
        <taxon>Magnoliopsida</taxon>
        <taxon>eudicotyledons</taxon>
        <taxon>Gunneridae</taxon>
        <taxon>Pentapetalae</taxon>
        <taxon>rosids</taxon>
        <taxon>fabids</taxon>
        <taxon>Fabales</taxon>
        <taxon>Fabaceae</taxon>
        <taxon>Papilionoideae</taxon>
        <taxon>50 kb inversion clade</taxon>
        <taxon>NPAAA clade</taxon>
        <taxon>indigoferoid/millettioid clade</taxon>
        <taxon>Phaseoleae</taxon>
        <taxon>Cajanus</taxon>
    </lineage>
</organism>
<keyword evidence="3" id="KW-0238">DNA-binding</keyword>
<keyword evidence="8" id="KW-1185">Reference proteome</keyword>
<evidence type="ECO:0000313" key="8">
    <source>
        <dbReference type="Proteomes" id="UP000075243"/>
    </source>
</evidence>
<evidence type="ECO:0000256" key="3">
    <source>
        <dbReference type="ARBA" id="ARBA00023125"/>
    </source>
</evidence>
<dbReference type="InterPro" id="IPR002100">
    <property type="entry name" value="TF_MADSbox"/>
</dbReference>
<dbReference type="InterPro" id="IPR033897">
    <property type="entry name" value="SRF-like_MADS-box"/>
</dbReference>
<dbReference type="PROSITE" id="PS50066">
    <property type="entry name" value="MADS_BOX_2"/>
    <property type="match status" value="1"/>
</dbReference>
<evidence type="ECO:0000256" key="4">
    <source>
        <dbReference type="ARBA" id="ARBA00023163"/>
    </source>
</evidence>
<dbReference type="SUPFAM" id="SSF55455">
    <property type="entry name" value="SRF-like"/>
    <property type="match status" value="1"/>
</dbReference>
<dbReference type="Proteomes" id="UP000075243">
    <property type="component" value="Unassembled WGS sequence"/>
</dbReference>
<keyword evidence="5" id="KW-0539">Nucleus</keyword>
<dbReference type="GO" id="GO:0045944">
    <property type="term" value="P:positive regulation of transcription by RNA polymerase II"/>
    <property type="evidence" value="ECO:0007669"/>
    <property type="project" value="InterPro"/>
</dbReference>
<dbReference type="Gramene" id="C.cajan_32026.t">
    <property type="protein sequence ID" value="C.cajan_32026.t.cds1"/>
    <property type="gene ID" value="C.cajan_32026"/>
</dbReference>
<evidence type="ECO:0000256" key="5">
    <source>
        <dbReference type="ARBA" id="ARBA00023242"/>
    </source>
</evidence>
<dbReference type="FunFam" id="3.40.1810.10:FF:000018">
    <property type="entry name" value="agamous-like MADS-box protein AGL80"/>
    <property type="match status" value="1"/>
</dbReference>